<dbReference type="Gene3D" id="3.30.830.10">
    <property type="entry name" value="Metalloenzyme, LuxS/M16 peptidase-like"/>
    <property type="match status" value="4"/>
</dbReference>
<dbReference type="Pfam" id="PF05193">
    <property type="entry name" value="Peptidase_M16_C"/>
    <property type="match status" value="2"/>
</dbReference>
<dbReference type="GO" id="GO:0006508">
    <property type="term" value="P:proteolysis"/>
    <property type="evidence" value="ECO:0007669"/>
    <property type="project" value="InterPro"/>
</dbReference>
<dbReference type="InterPro" id="IPR050361">
    <property type="entry name" value="MPP/UQCRC_Complex"/>
</dbReference>
<dbReference type="PANTHER" id="PTHR11851">
    <property type="entry name" value="METALLOPROTEASE"/>
    <property type="match status" value="1"/>
</dbReference>
<comment type="similarity">
    <text evidence="2 3">Belongs to the peptidase M16 family.</text>
</comment>
<feature type="domain" description="Peptidase M16 C-terminal" evidence="6">
    <location>
        <begin position="197"/>
        <end position="374"/>
    </location>
</feature>
<comment type="caution">
    <text evidence="7">The sequence shown here is derived from an EMBL/GenBank/DDBJ whole genome shotgun (WGS) entry which is preliminary data.</text>
</comment>
<gene>
    <name evidence="7" type="ORF">HHL11_01020</name>
</gene>
<sequence length="906" mass="99088">MKWTGRLVLALGAFALAASAQAQLKKVREVESVTEYALPNGLTVLVHADASKPTTTVNLIYKVGSKQEGHGETGAAHLLEHMLFKASATIPDPKLEMTRRGARWNGTTWDERTNYFAQFADNAETLDWMLGWLAESMTGAKLDASELASEMTVVRNELERAENNPDRILGARIRAAAFQWHGYGRDTLGARSDVENIPIERLRAFYRTWYRPDNAVLVIGGRFDVPAALQRVEKTFGGIRRPDAPLPADYTREPVQDGERQVVLRRVGGPASVAVLYHVMPAAQRDYAATRVLAQLLAQERGPLDRQLVDKHLAALRWSWAMAGTDPGYLMVGVTLPAAPDPEAASRVALDALVKTVETLVVDERGVNEARAQLLQGVQAQLRDPERLSLGLTEMVAEGDWRLLFAQRDWIEAVTPADVQRVVATWLLPSNRTTGLYIPESAAPARAPLPELVAAADVLRDYRGRTVQAVAEDYALTPQNIEAHLVKSRVAVAGAPGLQLAVLPRQTKEARVTGVLRLRWGTAESVKGDAVLASYLGPMFTQGSEKLRSDLLALEATLRMNSGAGGLTANFEVPARNLEPFLQRLAGLLRQPEFDEAAFERIRAASLAVNQTNQSDTSVLANNTLQRAFSQYPEGDPRAARTLQQTADLLRAATPAQLRAFWQRFGGAGHGELALVGPVDPEAVRASAQQLFGDWSSAEPNRPWLFEYPADLKARWEQVPVPDKANANYSARIPLAMNEESPDFPALFAAVQLLGGRAGGTALWKRVREQEGLSYGVSSSLYVPASPRAEGEAAAINIGASFAPQNRDRLRAAIRDELQQRARNGFSSLEVGFARRALVSGRADWLAQPGNLAGLLASNLRWGRDMGWYARMTDAYDHLDAQAVNAALAKYLDLDRLTEVAAGTFH</sequence>
<evidence type="ECO:0000259" key="6">
    <source>
        <dbReference type="Pfam" id="PF05193"/>
    </source>
</evidence>
<evidence type="ECO:0000256" key="1">
    <source>
        <dbReference type="ARBA" id="ARBA00001947"/>
    </source>
</evidence>
<dbReference type="InterPro" id="IPR011249">
    <property type="entry name" value="Metalloenz_LuxS/M16"/>
</dbReference>
<dbReference type="Pfam" id="PF00675">
    <property type="entry name" value="Peptidase_M16"/>
    <property type="match status" value="1"/>
</dbReference>
<name>A0A848GZR9_9BURK</name>
<dbReference type="SUPFAM" id="SSF63411">
    <property type="entry name" value="LuxS/MPP-like metallohydrolase"/>
    <property type="match status" value="4"/>
</dbReference>
<accession>A0A848GZR9</accession>
<feature type="domain" description="Peptidase M16 C-terminal" evidence="6">
    <location>
        <begin position="654"/>
        <end position="838"/>
    </location>
</feature>
<evidence type="ECO:0000313" key="7">
    <source>
        <dbReference type="EMBL" id="NML42310.1"/>
    </source>
</evidence>
<dbReference type="GO" id="GO:0046872">
    <property type="term" value="F:metal ion binding"/>
    <property type="evidence" value="ECO:0007669"/>
    <property type="project" value="InterPro"/>
</dbReference>
<proteinExistence type="inferred from homology"/>
<dbReference type="PROSITE" id="PS00143">
    <property type="entry name" value="INSULINASE"/>
    <property type="match status" value="1"/>
</dbReference>
<dbReference type="RefSeq" id="WP_169416527.1">
    <property type="nucleotide sequence ID" value="NZ_JABBFX010000001.1"/>
</dbReference>
<dbReference type="GO" id="GO:0004222">
    <property type="term" value="F:metalloendopeptidase activity"/>
    <property type="evidence" value="ECO:0007669"/>
    <property type="project" value="InterPro"/>
</dbReference>
<comment type="cofactor">
    <cofactor evidence="1">
        <name>Zn(2+)</name>
        <dbReference type="ChEBI" id="CHEBI:29105"/>
    </cofactor>
</comment>
<feature type="signal peptide" evidence="4">
    <location>
        <begin position="1"/>
        <end position="22"/>
    </location>
</feature>
<evidence type="ECO:0000256" key="3">
    <source>
        <dbReference type="RuleBase" id="RU004447"/>
    </source>
</evidence>
<evidence type="ECO:0000313" key="8">
    <source>
        <dbReference type="Proteomes" id="UP000541185"/>
    </source>
</evidence>
<evidence type="ECO:0000256" key="2">
    <source>
        <dbReference type="ARBA" id="ARBA00007261"/>
    </source>
</evidence>
<dbReference type="EMBL" id="JABBFX010000001">
    <property type="protein sequence ID" value="NML42310.1"/>
    <property type="molecule type" value="Genomic_DNA"/>
</dbReference>
<evidence type="ECO:0000256" key="4">
    <source>
        <dbReference type="SAM" id="SignalP"/>
    </source>
</evidence>
<feature type="domain" description="Peptidase M16 N-terminal" evidence="5">
    <location>
        <begin position="44"/>
        <end position="189"/>
    </location>
</feature>
<dbReference type="AlphaFoldDB" id="A0A848GZR9"/>
<dbReference type="InterPro" id="IPR011765">
    <property type="entry name" value="Pept_M16_N"/>
</dbReference>
<protein>
    <submittedName>
        <fullName evidence="7">Insulinase family protein</fullName>
    </submittedName>
</protein>
<feature type="chain" id="PRO_5032484622" evidence="4">
    <location>
        <begin position="23"/>
        <end position="906"/>
    </location>
</feature>
<organism evidence="7 8">
    <name type="scientific">Ramlibacter agri</name>
    <dbReference type="NCBI Taxonomy" id="2728837"/>
    <lineage>
        <taxon>Bacteria</taxon>
        <taxon>Pseudomonadati</taxon>
        <taxon>Pseudomonadota</taxon>
        <taxon>Betaproteobacteria</taxon>
        <taxon>Burkholderiales</taxon>
        <taxon>Comamonadaceae</taxon>
        <taxon>Ramlibacter</taxon>
    </lineage>
</organism>
<keyword evidence="8" id="KW-1185">Reference proteome</keyword>
<dbReference type="InterPro" id="IPR007863">
    <property type="entry name" value="Peptidase_M16_C"/>
</dbReference>
<keyword evidence="4" id="KW-0732">Signal</keyword>
<evidence type="ECO:0000259" key="5">
    <source>
        <dbReference type="Pfam" id="PF00675"/>
    </source>
</evidence>
<dbReference type="PANTHER" id="PTHR11851:SF49">
    <property type="entry name" value="MITOCHONDRIAL-PROCESSING PEPTIDASE SUBUNIT ALPHA"/>
    <property type="match status" value="1"/>
</dbReference>
<reference evidence="7 8" key="1">
    <citation type="submission" date="2020-04" db="EMBL/GenBank/DDBJ databases">
        <title>Ramlibacter sp. G-1-2-2 isolated from soil.</title>
        <authorList>
            <person name="Dahal R.H."/>
        </authorList>
    </citation>
    <scope>NUCLEOTIDE SEQUENCE [LARGE SCALE GENOMIC DNA]</scope>
    <source>
        <strain evidence="7 8">G-1-2-2</strain>
    </source>
</reference>
<dbReference type="InterPro" id="IPR001431">
    <property type="entry name" value="Pept_M16_Zn_BS"/>
</dbReference>
<dbReference type="Proteomes" id="UP000541185">
    <property type="component" value="Unassembled WGS sequence"/>
</dbReference>